<feature type="compositionally biased region" description="Low complexity" evidence="8">
    <location>
        <begin position="1718"/>
        <end position="1745"/>
    </location>
</feature>
<dbReference type="GO" id="GO:0016020">
    <property type="term" value="C:membrane"/>
    <property type="evidence" value="ECO:0007669"/>
    <property type="project" value="InterPro"/>
</dbReference>
<feature type="region of interest" description="Disordered" evidence="8">
    <location>
        <begin position="197"/>
        <end position="262"/>
    </location>
</feature>
<name>A0A9P5EMX7_COLSI</name>
<feature type="repeat" description="TPR" evidence="7">
    <location>
        <begin position="72"/>
        <end position="105"/>
    </location>
</feature>
<organism evidence="11 12">
    <name type="scientific">Colletotrichum siamense</name>
    <name type="common">Anthracnose fungus</name>
    <dbReference type="NCBI Taxonomy" id="690259"/>
    <lineage>
        <taxon>Eukaryota</taxon>
        <taxon>Fungi</taxon>
        <taxon>Dikarya</taxon>
        <taxon>Ascomycota</taxon>
        <taxon>Pezizomycotina</taxon>
        <taxon>Sordariomycetes</taxon>
        <taxon>Hypocreomycetidae</taxon>
        <taxon>Glomerellales</taxon>
        <taxon>Glomerellaceae</taxon>
        <taxon>Colletotrichum</taxon>
        <taxon>Colletotrichum gloeosporioides species complex</taxon>
    </lineage>
</organism>
<feature type="compositionally biased region" description="Basic and acidic residues" evidence="8">
    <location>
        <begin position="247"/>
        <end position="262"/>
    </location>
</feature>
<evidence type="ECO:0000256" key="4">
    <source>
        <dbReference type="ARBA" id="ARBA00022803"/>
    </source>
</evidence>
<feature type="compositionally biased region" description="Pro residues" evidence="8">
    <location>
        <begin position="1048"/>
        <end position="1057"/>
    </location>
</feature>
<evidence type="ECO:0000313" key="12">
    <source>
        <dbReference type="Proteomes" id="UP000711996"/>
    </source>
</evidence>
<comment type="subunit">
    <text evidence="5">Part of a larger complex that includes HSP70, HSP90, and immunophilins.</text>
</comment>
<dbReference type="InterPro" id="IPR006636">
    <property type="entry name" value="STI1_HS-bd"/>
</dbReference>
<dbReference type="FunFam" id="1.25.40.10:FF:000010">
    <property type="entry name" value="Stress-induced phosphoprotein 1"/>
    <property type="match status" value="1"/>
</dbReference>
<dbReference type="InterPro" id="IPR002110">
    <property type="entry name" value="Ankyrin_rpt"/>
</dbReference>
<dbReference type="Pfam" id="PF17830">
    <property type="entry name" value="STI1-HOP_DP"/>
    <property type="match status" value="2"/>
</dbReference>
<dbReference type="GO" id="GO:0005737">
    <property type="term" value="C:cytoplasm"/>
    <property type="evidence" value="ECO:0007669"/>
    <property type="project" value="UniProtKB-SubCell"/>
</dbReference>
<evidence type="ECO:0000313" key="11">
    <source>
        <dbReference type="EMBL" id="KAF4854674.1"/>
    </source>
</evidence>
<keyword evidence="9" id="KW-0472">Membrane</keyword>
<dbReference type="Gene3D" id="1.25.40.20">
    <property type="entry name" value="Ankyrin repeat-containing domain"/>
    <property type="match status" value="3"/>
</dbReference>
<keyword evidence="3" id="KW-0677">Repeat</keyword>
<dbReference type="Pfam" id="PF00023">
    <property type="entry name" value="Ank"/>
    <property type="match status" value="1"/>
</dbReference>
<reference evidence="11" key="1">
    <citation type="submission" date="2019-06" db="EMBL/GenBank/DDBJ databases">
        <authorList>
            <person name="Gan P."/>
            <person name="Shirasu K."/>
        </authorList>
    </citation>
    <scope>NUCLEOTIDE SEQUENCE [LARGE SCALE GENOMIC DNA]</scope>
    <source>
        <strain evidence="11">CAD2</strain>
    </source>
</reference>
<dbReference type="InterPro" id="IPR019734">
    <property type="entry name" value="TPR_rpt"/>
</dbReference>
<dbReference type="OrthoDB" id="2423701at2759"/>
<feature type="repeat" description="ANK" evidence="6">
    <location>
        <begin position="719"/>
        <end position="751"/>
    </location>
</feature>
<evidence type="ECO:0000259" key="10">
    <source>
        <dbReference type="SMART" id="SM00727"/>
    </source>
</evidence>
<evidence type="ECO:0000256" key="5">
    <source>
        <dbReference type="ARBA" id="ARBA00064323"/>
    </source>
</evidence>
<dbReference type="SUPFAM" id="SSF48452">
    <property type="entry name" value="TPR-like"/>
    <property type="match status" value="3"/>
</dbReference>
<feature type="compositionally biased region" description="Low complexity" evidence="8">
    <location>
        <begin position="1026"/>
        <end position="1047"/>
    </location>
</feature>
<feature type="repeat" description="ANK" evidence="6">
    <location>
        <begin position="686"/>
        <end position="718"/>
    </location>
</feature>
<dbReference type="Pfam" id="PF13181">
    <property type="entry name" value="TPR_8"/>
    <property type="match status" value="1"/>
</dbReference>
<proteinExistence type="predicted"/>
<feature type="compositionally biased region" description="Low complexity" evidence="8">
    <location>
        <begin position="215"/>
        <end position="229"/>
    </location>
</feature>
<feature type="repeat" description="ANK" evidence="6">
    <location>
        <begin position="653"/>
        <end position="685"/>
    </location>
</feature>
<feature type="region of interest" description="Disordered" evidence="8">
    <location>
        <begin position="2002"/>
        <end position="2022"/>
    </location>
</feature>
<feature type="repeat" description="TPR" evidence="7">
    <location>
        <begin position="289"/>
        <end position="322"/>
    </location>
</feature>
<evidence type="ECO:0000256" key="7">
    <source>
        <dbReference type="PROSITE-ProRule" id="PRU00339"/>
    </source>
</evidence>
<dbReference type="SUPFAM" id="SSF48403">
    <property type="entry name" value="Ankyrin repeat"/>
    <property type="match status" value="1"/>
</dbReference>
<dbReference type="InterPro" id="IPR036770">
    <property type="entry name" value="Ankyrin_rpt-contain_sf"/>
</dbReference>
<dbReference type="FunFam" id="1.10.260.100:FF:000002">
    <property type="entry name" value="Stress-induced-phosphoprotein 1 (Hsp70/Hsp90-organizing)"/>
    <property type="match status" value="1"/>
</dbReference>
<feature type="repeat" description="ANK" evidence="6">
    <location>
        <begin position="819"/>
        <end position="851"/>
    </location>
</feature>
<dbReference type="Pfam" id="PF13424">
    <property type="entry name" value="TPR_12"/>
    <property type="match status" value="1"/>
</dbReference>
<dbReference type="PROSITE" id="PS50005">
    <property type="entry name" value="TPR"/>
    <property type="match status" value="4"/>
</dbReference>
<evidence type="ECO:0000256" key="2">
    <source>
        <dbReference type="ARBA" id="ARBA00022490"/>
    </source>
</evidence>
<keyword evidence="2" id="KW-0963">Cytoplasm</keyword>
<feature type="repeat" description="TPR" evidence="7">
    <location>
        <begin position="330"/>
        <end position="363"/>
    </location>
</feature>
<feature type="region of interest" description="Disordered" evidence="8">
    <location>
        <begin position="1014"/>
        <end position="1090"/>
    </location>
</feature>
<dbReference type="SMART" id="SM00028">
    <property type="entry name" value="TPR"/>
    <property type="match status" value="9"/>
</dbReference>
<keyword evidence="9" id="KW-0812">Transmembrane</keyword>
<keyword evidence="9" id="KW-1133">Transmembrane helix</keyword>
<dbReference type="PANTHER" id="PTHR22904:SF523">
    <property type="entry name" value="STRESS-INDUCED-PHOSPHOPROTEIN 1"/>
    <property type="match status" value="1"/>
</dbReference>
<dbReference type="Proteomes" id="UP000711996">
    <property type="component" value="Unassembled WGS sequence"/>
</dbReference>
<feature type="transmembrane region" description="Helical" evidence="9">
    <location>
        <begin position="1631"/>
        <end position="1656"/>
    </location>
</feature>
<comment type="caution">
    <text evidence="11">The sequence shown here is derived from an EMBL/GenBank/DDBJ whole genome shotgun (WGS) entry which is preliminary data.</text>
</comment>
<evidence type="ECO:0000256" key="8">
    <source>
        <dbReference type="SAM" id="MobiDB-lite"/>
    </source>
</evidence>
<gene>
    <name evidence="11" type="ORF">CGCSCA2_v009319</name>
</gene>
<feature type="compositionally biased region" description="Basic and acidic residues" evidence="8">
    <location>
        <begin position="1368"/>
        <end position="1377"/>
    </location>
</feature>
<dbReference type="SMART" id="SM00727">
    <property type="entry name" value="STI1"/>
    <property type="match status" value="2"/>
</dbReference>
<evidence type="ECO:0000256" key="9">
    <source>
        <dbReference type="SAM" id="Phobius"/>
    </source>
</evidence>
<feature type="compositionally biased region" description="Low complexity" evidence="8">
    <location>
        <begin position="197"/>
        <end position="207"/>
    </location>
</feature>
<feature type="compositionally biased region" description="Acidic residues" evidence="8">
    <location>
        <begin position="235"/>
        <end position="246"/>
    </location>
</feature>
<dbReference type="GO" id="GO:0051879">
    <property type="term" value="F:Hsp90 protein binding"/>
    <property type="evidence" value="ECO:0007669"/>
    <property type="project" value="TreeGrafter"/>
</dbReference>
<dbReference type="FunFam" id="1.25.40.10:FF:000027">
    <property type="entry name" value="stress-induced-phosphoprotein 1 isoform X1"/>
    <property type="match status" value="1"/>
</dbReference>
<evidence type="ECO:0000256" key="3">
    <source>
        <dbReference type="ARBA" id="ARBA00022737"/>
    </source>
</evidence>
<protein>
    <submittedName>
        <fullName evidence="11">Heat shock protein sti1-like protein</fullName>
    </submittedName>
</protein>
<dbReference type="GO" id="GO:0042030">
    <property type="term" value="F:ATPase inhibitor activity"/>
    <property type="evidence" value="ECO:0007669"/>
    <property type="project" value="UniProtKB-ARBA"/>
</dbReference>
<feature type="repeat" description="TPR" evidence="7">
    <location>
        <begin position="4"/>
        <end position="37"/>
    </location>
</feature>
<feature type="region of interest" description="Disordered" evidence="8">
    <location>
        <begin position="1327"/>
        <end position="1399"/>
    </location>
</feature>
<feature type="compositionally biased region" description="Basic and acidic residues" evidence="8">
    <location>
        <begin position="2002"/>
        <end position="2016"/>
    </location>
</feature>
<dbReference type="Gene3D" id="1.10.260.100">
    <property type="match status" value="2"/>
</dbReference>
<evidence type="ECO:0000256" key="6">
    <source>
        <dbReference type="PROSITE-ProRule" id="PRU00023"/>
    </source>
</evidence>
<keyword evidence="4 7" id="KW-0802">TPR repeat</keyword>
<feature type="transmembrane region" description="Helical" evidence="9">
    <location>
        <begin position="1668"/>
        <end position="1690"/>
    </location>
</feature>
<feature type="region of interest" description="Disordered" evidence="8">
    <location>
        <begin position="1717"/>
        <end position="1755"/>
    </location>
</feature>
<feature type="repeat" description="ANK" evidence="6">
    <location>
        <begin position="752"/>
        <end position="776"/>
    </location>
</feature>
<dbReference type="Pfam" id="PF12796">
    <property type="entry name" value="Ank_2"/>
    <property type="match status" value="3"/>
</dbReference>
<feature type="domain" description="STI1" evidence="10">
    <location>
        <begin position="140"/>
        <end position="179"/>
    </location>
</feature>
<feature type="repeat" description="ANK" evidence="6">
    <location>
        <begin position="852"/>
        <end position="884"/>
    </location>
</feature>
<feature type="repeat" description="ANK" evidence="6">
    <location>
        <begin position="885"/>
        <end position="917"/>
    </location>
</feature>
<dbReference type="InterPro" id="IPR011990">
    <property type="entry name" value="TPR-like_helical_dom_sf"/>
</dbReference>
<dbReference type="FunFam" id="1.25.40.10:FF:000020">
    <property type="entry name" value="Stress-induced phosphoprotein 1"/>
    <property type="match status" value="1"/>
</dbReference>
<dbReference type="Gene3D" id="1.25.40.10">
    <property type="entry name" value="Tetratricopeptide repeat domain"/>
    <property type="match status" value="3"/>
</dbReference>
<accession>A0A9P5EMX7</accession>
<dbReference type="EMBL" id="QPMT01000032">
    <property type="protein sequence ID" value="KAF4854674.1"/>
    <property type="molecule type" value="Genomic_DNA"/>
</dbReference>
<dbReference type="InterPro" id="IPR002523">
    <property type="entry name" value="MgTranspt_CorA/ZnTranspt_ZntB"/>
</dbReference>
<evidence type="ECO:0000256" key="1">
    <source>
        <dbReference type="ARBA" id="ARBA00004496"/>
    </source>
</evidence>
<dbReference type="GO" id="GO:0046873">
    <property type="term" value="F:metal ion transmembrane transporter activity"/>
    <property type="evidence" value="ECO:0007669"/>
    <property type="project" value="InterPro"/>
</dbReference>
<dbReference type="Pfam" id="PF13432">
    <property type="entry name" value="TPR_16"/>
    <property type="match status" value="1"/>
</dbReference>
<feature type="repeat" description="ANK" evidence="6">
    <location>
        <begin position="786"/>
        <end position="818"/>
    </location>
</feature>
<keyword evidence="6" id="KW-0040">ANK repeat</keyword>
<dbReference type="PRINTS" id="PR01415">
    <property type="entry name" value="ANKYRIN"/>
</dbReference>
<dbReference type="FunFam" id="1.10.260.100:FF:000004">
    <property type="entry name" value="Putative stress-induced-phosphoprotein 1"/>
    <property type="match status" value="1"/>
</dbReference>
<dbReference type="InterPro" id="IPR041243">
    <property type="entry name" value="STI1/HOP_DP"/>
</dbReference>
<feature type="domain" description="STI1" evidence="10">
    <location>
        <begin position="530"/>
        <end position="569"/>
    </location>
</feature>
<sequence length="2022" mass="224950">MASADELKALGNKAIAEKNFDEAVAKFTEAIALQPENHILYSNRSAAYASKKDWQKALDDANKTTEIKPDWPKGWGRKGTAYYGLGDLLAANDAYEEGLKVDPNNAGLKKDLAAVQKAMKAEAGGDAGDPGLGLGNMFNDPQLLQKLAANPKTSSFLSDPSFMAKLQQMKENPKASPDLFSDPRMLQVLGVLMGVDMQMGMPDDMPGASKDTEMPDAPAPQSKPAAPKKAPTPEPEPEPEELDEEALEKKKAKEAADKEKALGTENYKKRNFDQAIEHYTKAWELHKDITYLNNLGAAYFEKGDYEKAIEACTKAVEEGRAIYADFKMIAKSYARIGTAYEKQGNLDLAIENYKKSLTEHRTPDVNAKLRAAERTKTEQSRLAYIDPAKAEEAREEGNKKFKESDWPGAVAAYSEMIKRAPDDPRGYSNRAAAFVKLLEFPSAVEDCNTAIKKDATFIRAYIRKAQAFFGMREYSKCVDACTEAAKVDLEHHKGANAREIEQQQQKAFNAMYSARENETEDQTRERLAKDPEIMSIMQDPIMQSILQQAQSDPAALTEHMKNPEIRSKIQKLVAAGVIRVAYIQLIEVIATSPPDPPFPALHLIASLPSVLRYVDEDNRTVLHHAARLGRPEIVRAAISTAGPDAVVDPLDADRCTPLHLASRNGHLEVVQTLLAAGADVRAEESFDETPLHEAARNGHAEIARVLIAAGAVVDAPNRDCGTALHVGARRGMEAVVEVLLEAGANPATRDAVGDTPLHDAARGGHEGVVMALLETGMVSIEAQNANDFTPLSVAARHGREAIVRMLVEQGADVDSLSNEYCTPLHQAASEGHDGVVRILIAAGADVDLQDRDEQTALHAGVMFEHAAVVASLLAAEADVNLRDTEDCTPLHHAVKNENKAMVRDLLEAGADPTVISATGETPQSLARVLNRNSIADLCEAPQVKVRQGVVSNFRPKRCRPPGRPNQEDEREACRHFKGLFWCPTSEVRFEGLSVWDMLYDPETELRLTPRMPAVVGTPKGGGAATPVRSPGASPVRSPAVSPGASPAASPPRSPLLSPPGTTAGGLTMKEMKRGQQQRRRKSSYASRMPEKPVKRWLHLPANNVAWVMDLVQRVCAMDHRTDAECNRIMAFIEETFHEMRTGEFYRRPHFKMEAAAAAAEEAVGLGVGPPTPPIAQPKTAPGGRMFSMVLPIIDVDIDEGTKNSLRNVQIGDEARLMRPLEMVAGNDRRVVVPQGGTGGGAVQRRHPLTAMPTNLQHYLFPHLAHFDAMAKLRASFTKSEYHVPRPLDQSYHEALSAADLALRNESQVLFRYLRRVERRLAAEQQQQQTAEEEVCPPPLVEDAQGQGKSPFERHVQRTFSRQASSKQKKTDGTKAELGRMAGRQDQASSVQAKISREKRRMDTERRKQILCVAQLWVWRIDENTIITAFPDRWDNKNAKTLLNEIKHRVLGIRDLRSEDTDMMRIVESILESALGYSEEEFHFQFEGPKSYCTVFASSIAHVSNEAMKRYAEFKASIKKMGTSKTVLDDLRAEIELLQEIDDIREEINMIKRVLRSQERVYEEFRGSEIGEKCGDGKDAARKAFKHPTLDFFKRLEEDANRVRDSITTLLDLRQREANIEEALSASEQSKILFIFTGATVVFAPLSWATGIFEVSIEGLASPTTAGTLIIACVLSLFGTLLLIALSLQIYEFITQGKAKQMYQNVWNFFEIRRKDKAASSSKSSPPSSLDASTQLSRQRRSSLSQPVAATAGENAGPTYDRDAIVGSINRYYELLSKMVSIRPEHIAYSPEGGWGDDIIPLENLRRLGFNDTTIDLVRHLPYVTSRRPIFPSTQSINYFRNILCGPEENYQLEDPNLVGLWPLPEGRIPQGIVPLSQPLGGDRLGMWWLLDTNTGELIAHDAYISRPEEEIPENERWRTARPIPAVAYFDGLCEDMISLEMFPVPGDSNRSEWQMWQPKWMRAHQKWTDEAQKIYRKCRWPNLQRFQRQKCRKLLVEMQDRLTAEDNEEREKRSADASKTWR</sequence>
<keyword evidence="12" id="KW-1185">Reference proteome</keyword>
<dbReference type="PROSITE" id="PS50088">
    <property type="entry name" value="ANK_REPEAT"/>
    <property type="match status" value="8"/>
</dbReference>
<dbReference type="Pfam" id="PF01544">
    <property type="entry name" value="CorA"/>
    <property type="match status" value="1"/>
</dbReference>
<dbReference type="PROSITE" id="PS50297">
    <property type="entry name" value="ANK_REP_REGION"/>
    <property type="match status" value="7"/>
</dbReference>
<dbReference type="SMART" id="SM00248">
    <property type="entry name" value="ANK"/>
    <property type="match status" value="9"/>
</dbReference>
<comment type="subcellular location">
    <subcellularLocation>
        <location evidence="1">Cytoplasm</location>
    </subcellularLocation>
</comment>
<dbReference type="PANTHER" id="PTHR22904">
    <property type="entry name" value="TPR REPEAT CONTAINING PROTEIN"/>
    <property type="match status" value="1"/>
</dbReference>